<accession>A0A6P8U5Q8</accession>
<sequence length="612" mass="68716">MTDSMKEELRKAPFVAVMLDETTDISNVAQMSYVLRYVTDDGIKERFFKYEDVTEDKQAEAIATRLLEFLRESGCIDKVVAQCYDGAAVMASGLNGVQAKVKETIPQALFIHCYAHILNLVLSNGASKIRECKVFFSHLSGLATFFSRSAKRTKLLDDICQHRLPRAAPTRWCFHSCLVCTVADKTRELREVFEHIVDHHTEFDDETVHCSDGYITLLTSFDFSFWLKTFHAIFSYSDVVFEILQNKGFDMQFCLARVDQLQRQIEQEKGNFDSVYDKTQALVGPPRGRGAQGDVRARYRELHCSVIDSLLTQISNRFSDHKKLEFLALLDPQQFGHYCNYFPTAALNSLMESYGGYFDQPRLHTELAVMYGMSDILGKSPADIHQFLLKKGLSESMKQVYTLSCIILTIPVSTASVERSFSALKRIKSYSRSTTGQVRLSDLALISIEKELLIALKAKDHLHDDAIKFFIQKDRRMDFGHHTASSGGYTVDQDIHLADAADPPPCHVAAGQRFSACCLWEQMAATLRRHGHHQGEVLADRPGQWTSMGGGLPWMTDPEVPDNEKSSSSSSPANGAIRPAGMANVNVLENQKPLAENTPEGPAEDVQFDHLP</sequence>
<evidence type="ECO:0000313" key="4">
    <source>
        <dbReference type="Proteomes" id="UP000515161"/>
    </source>
</evidence>
<dbReference type="KEGG" id="gacu:117546105"/>
<gene>
    <name evidence="5" type="primary">LOC117546105</name>
</gene>
<proteinExistence type="predicted"/>
<dbReference type="PANTHER" id="PTHR45749">
    <property type="match status" value="1"/>
</dbReference>
<organism evidence="4 5">
    <name type="scientific">Gymnodraco acuticeps</name>
    <name type="common">Antarctic dragonfish</name>
    <dbReference type="NCBI Taxonomy" id="8218"/>
    <lineage>
        <taxon>Eukaryota</taxon>
        <taxon>Metazoa</taxon>
        <taxon>Chordata</taxon>
        <taxon>Craniata</taxon>
        <taxon>Vertebrata</taxon>
        <taxon>Euteleostomi</taxon>
        <taxon>Actinopterygii</taxon>
        <taxon>Neopterygii</taxon>
        <taxon>Teleostei</taxon>
        <taxon>Neoteleostei</taxon>
        <taxon>Acanthomorphata</taxon>
        <taxon>Eupercaria</taxon>
        <taxon>Perciformes</taxon>
        <taxon>Notothenioidei</taxon>
        <taxon>Bathydraconidae</taxon>
        <taxon>Gymnodraco</taxon>
    </lineage>
</organism>
<dbReference type="OrthoDB" id="8962491at2759"/>
<dbReference type="Pfam" id="PF05699">
    <property type="entry name" value="Dimer_Tnp_hAT"/>
    <property type="match status" value="1"/>
</dbReference>
<dbReference type="RefSeq" id="XP_034072091.1">
    <property type="nucleotide sequence ID" value="XM_034216200.1"/>
</dbReference>
<feature type="region of interest" description="Disordered" evidence="2">
    <location>
        <begin position="540"/>
        <end position="612"/>
    </location>
</feature>
<evidence type="ECO:0000313" key="5">
    <source>
        <dbReference type="RefSeq" id="XP_034072091.1"/>
    </source>
</evidence>
<dbReference type="Proteomes" id="UP000515161">
    <property type="component" value="Unplaced"/>
</dbReference>
<dbReference type="PANTHER" id="PTHR45749:SF28">
    <property type="entry name" value="ZINC FINGER MYM-TYPE PROTEIN 1-LIKE-RELATED"/>
    <property type="match status" value="1"/>
</dbReference>
<dbReference type="InterPro" id="IPR012337">
    <property type="entry name" value="RNaseH-like_sf"/>
</dbReference>
<evidence type="ECO:0000256" key="2">
    <source>
        <dbReference type="SAM" id="MobiDB-lite"/>
    </source>
</evidence>
<feature type="coiled-coil region" evidence="1">
    <location>
        <begin position="251"/>
        <end position="278"/>
    </location>
</feature>
<dbReference type="InParanoid" id="A0A6P8U5Q8"/>
<reference evidence="5" key="1">
    <citation type="submission" date="2025-08" db="UniProtKB">
        <authorList>
            <consortium name="RefSeq"/>
        </authorList>
    </citation>
    <scope>IDENTIFICATION</scope>
</reference>
<dbReference type="GO" id="GO:0046983">
    <property type="term" value="F:protein dimerization activity"/>
    <property type="evidence" value="ECO:0007669"/>
    <property type="project" value="InterPro"/>
</dbReference>
<keyword evidence="1" id="KW-0175">Coiled coil</keyword>
<dbReference type="InterPro" id="IPR008906">
    <property type="entry name" value="HATC_C_dom"/>
</dbReference>
<dbReference type="GeneID" id="117546105"/>
<dbReference type="AlphaFoldDB" id="A0A6P8U5Q8"/>
<evidence type="ECO:0000259" key="3">
    <source>
        <dbReference type="Pfam" id="PF05699"/>
    </source>
</evidence>
<dbReference type="SUPFAM" id="SSF53098">
    <property type="entry name" value="Ribonuclease H-like"/>
    <property type="match status" value="1"/>
</dbReference>
<keyword evidence="4" id="KW-1185">Reference proteome</keyword>
<feature type="domain" description="HAT C-terminal dimerisation" evidence="3">
    <location>
        <begin position="394"/>
        <end position="452"/>
    </location>
</feature>
<protein>
    <submittedName>
        <fullName evidence="5">Zinc finger MYM-type protein 1-like</fullName>
    </submittedName>
</protein>
<evidence type="ECO:0000256" key="1">
    <source>
        <dbReference type="SAM" id="Coils"/>
    </source>
</evidence>
<name>A0A6P8U5Q8_GYMAC</name>